<sequence>MRLKQWEDLPEKMKNDKVLPYYDIIKKKTASLLWKRVFDICLSVVLLVVLSWLFLILAILIKRDSCGPVLYRQTRITQFYRPFTIYKFRTMTDHGEQMGALVTTQNDMRITKIGKKIRKYRLDELPQLVNVLKGDMTFVGTRPEVLKYVECYDEEMYATLLMPAGITSLASIRFKDEEKILSAYSEQEIDKAYQSVILPKKMQYNLDYLRKFSFFYDLQLCFQTIIAVCKK</sequence>
<proteinExistence type="inferred from homology"/>
<dbReference type="EMBL" id="SMBP01000012">
    <property type="protein sequence ID" value="TCU59035.1"/>
    <property type="molecule type" value="Genomic_DNA"/>
</dbReference>
<dbReference type="AlphaFoldDB" id="A0A4V6P214"/>
<evidence type="ECO:0000256" key="1">
    <source>
        <dbReference type="ARBA" id="ARBA00006464"/>
    </source>
</evidence>
<evidence type="ECO:0000259" key="3">
    <source>
        <dbReference type="Pfam" id="PF02397"/>
    </source>
</evidence>
<dbReference type="InterPro" id="IPR003362">
    <property type="entry name" value="Bact_transf"/>
</dbReference>
<comment type="similarity">
    <text evidence="1">Belongs to the bacterial sugar transferase family.</text>
</comment>
<evidence type="ECO:0000313" key="4">
    <source>
        <dbReference type="EMBL" id="TCU59035.1"/>
    </source>
</evidence>
<dbReference type="GO" id="GO:0016780">
    <property type="term" value="F:phosphotransferase activity, for other substituted phosphate groups"/>
    <property type="evidence" value="ECO:0007669"/>
    <property type="project" value="TreeGrafter"/>
</dbReference>
<keyword evidence="2" id="KW-0812">Transmembrane</keyword>
<protein>
    <submittedName>
        <fullName evidence="4">Lipopolysaccharide/colanic/teichoic acid biosynthesis glycosyltransferase</fullName>
    </submittedName>
</protein>
<dbReference type="GeneID" id="73796528"/>
<feature type="transmembrane region" description="Helical" evidence="2">
    <location>
        <begin position="37"/>
        <end position="61"/>
    </location>
</feature>
<dbReference type="RefSeq" id="WP_008686985.1">
    <property type="nucleotide sequence ID" value="NZ_AP024510.1"/>
</dbReference>
<keyword evidence="2" id="KW-0472">Membrane</keyword>
<organism evidence="4 5">
    <name type="scientific">Longicatena caecimuris</name>
    <dbReference type="NCBI Taxonomy" id="1796635"/>
    <lineage>
        <taxon>Bacteria</taxon>
        <taxon>Bacillati</taxon>
        <taxon>Bacillota</taxon>
        <taxon>Erysipelotrichia</taxon>
        <taxon>Erysipelotrichales</taxon>
        <taxon>Erysipelotrichaceae</taxon>
        <taxon>Longicatena</taxon>
    </lineage>
</organism>
<evidence type="ECO:0000313" key="5">
    <source>
        <dbReference type="Proteomes" id="UP000295773"/>
    </source>
</evidence>
<accession>A0A4V6P214</accession>
<name>A0A4V6P214_9FIRM</name>
<dbReference type="Proteomes" id="UP000295773">
    <property type="component" value="Unassembled WGS sequence"/>
</dbReference>
<reference evidence="4 5" key="1">
    <citation type="submission" date="2019-03" db="EMBL/GenBank/DDBJ databases">
        <title>Genomic Encyclopedia of Type Strains, Phase IV (KMG-IV): sequencing the most valuable type-strain genomes for metagenomic binning, comparative biology and taxonomic classification.</title>
        <authorList>
            <person name="Goeker M."/>
        </authorList>
    </citation>
    <scope>NUCLEOTIDE SEQUENCE [LARGE SCALE GENOMIC DNA]</scope>
    <source>
        <strain evidence="4 5">DSM 29481</strain>
    </source>
</reference>
<dbReference type="PANTHER" id="PTHR30576">
    <property type="entry name" value="COLANIC BIOSYNTHESIS UDP-GLUCOSE LIPID CARRIER TRANSFERASE"/>
    <property type="match status" value="1"/>
</dbReference>
<feature type="domain" description="Bacterial sugar transferase" evidence="3">
    <location>
        <begin position="35"/>
        <end position="229"/>
    </location>
</feature>
<gene>
    <name evidence="4" type="ORF">EDD61_11263</name>
</gene>
<keyword evidence="2" id="KW-1133">Transmembrane helix</keyword>
<comment type="caution">
    <text evidence="4">The sequence shown here is derived from an EMBL/GenBank/DDBJ whole genome shotgun (WGS) entry which is preliminary data.</text>
</comment>
<keyword evidence="4" id="KW-0808">Transferase</keyword>
<dbReference type="PANTHER" id="PTHR30576:SF0">
    <property type="entry name" value="UNDECAPRENYL-PHOSPHATE N-ACETYLGALACTOSAMINYL 1-PHOSPHATE TRANSFERASE-RELATED"/>
    <property type="match status" value="1"/>
</dbReference>
<keyword evidence="5" id="KW-1185">Reference proteome</keyword>
<dbReference type="Pfam" id="PF02397">
    <property type="entry name" value="Bac_transf"/>
    <property type="match status" value="1"/>
</dbReference>
<evidence type="ECO:0000256" key="2">
    <source>
        <dbReference type="SAM" id="Phobius"/>
    </source>
</evidence>